<reference evidence="2 3" key="1">
    <citation type="submission" date="2017-11" db="EMBL/GenBank/DDBJ databases">
        <title>De-novo sequencing of pomegranate (Punica granatum L.) genome.</title>
        <authorList>
            <person name="Akparov Z."/>
            <person name="Amiraslanov A."/>
            <person name="Hajiyeva S."/>
            <person name="Abbasov M."/>
            <person name="Kaur K."/>
            <person name="Hamwieh A."/>
            <person name="Solovyev V."/>
            <person name="Salamov A."/>
            <person name="Braich B."/>
            <person name="Kosarev P."/>
            <person name="Mahmoud A."/>
            <person name="Hajiyev E."/>
            <person name="Babayeva S."/>
            <person name="Izzatullayeva V."/>
            <person name="Mammadov A."/>
            <person name="Mammadov A."/>
            <person name="Sharifova S."/>
            <person name="Ojaghi J."/>
            <person name="Eynullazada K."/>
            <person name="Bayramov B."/>
            <person name="Abdulazimova A."/>
            <person name="Shahmuradov I."/>
        </authorList>
    </citation>
    <scope>NUCLEOTIDE SEQUENCE [LARGE SCALE GENOMIC DNA]</scope>
    <source>
        <strain evidence="3">cv. AG2017</strain>
        <tissue evidence="2">Leaf</tissue>
    </source>
</reference>
<accession>A0A2I0KVA7</accession>
<comment type="caution">
    <text evidence="2">The sequence shown here is derived from an EMBL/GenBank/DDBJ whole genome shotgun (WGS) entry which is preliminary data.</text>
</comment>
<keyword evidence="3" id="KW-1185">Reference proteome</keyword>
<gene>
    <name evidence="2" type="ORF">CRG98_007259</name>
</gene>
<dbReference type="EMBL" id="PGOL01000328">
    <property type="protein sequence ID" value="PKI72389.1"/>
    <property type="molecule type" value="Genomic_DNA"/>
</dbReference>
<name>A0A2I0KVA7_PUNGR</name>
<organism evidence="2 3">
    <name type="scientific">Punica granatum</name>
    <name type="common">Pomegranate</name>
    <dbReference type="NCBI Taxonomy" id="22663"/>
    <lineage>
        <taxon>Eukaryota</taxon>
        <taxon>Viridiplantae</taxon>
        <taxon>Streptophyta</taxon>
        <taxon>Embryophyta</taxon>
        <taxon>Tracheophyta</taxon>
        <taxon>Spermatophyta</taxon>
        <taxon>Magnoliopsida</taxon>
        <taxon>eudicotyledons</taxon>
        <taxon>Gunneridae</taxon>
        <taxon>Pentapetalae</taxon>
        <taxon>rosids</taxon>
        <taxon>malvids</taxon>
        <taxon>Myrtales</taxon>
        <taxon>Lythraceae</taxon>
        <taxon>Punica</taxon>
    </lineage>
</organism>
<sequence length="159" mass="18467">MDGSWFYGRGERTKIYGCTSAGYDLQHIHEIQTKLSKIRNDILRRDGRLRERSVTFVRLSGSTEREEEGEGTGSRAHRSTETKWRFSSFVLRLRDRTADLRSDNLQHNTAVVGGWREEEELTRGTETLLGFQLLDHQLDLKFGLRENVSQSPKPKFLRP</sequence>
<protein>
    <submittedName>
        <fullName evidence="2">Uncharacterized protein</fullName>
    </submittedName>
</protein>
<evidence type="ECO:0000313" key="2">
    <source>
        <dbReference type="EMBL" id="PKI72389.1"/>
    </source>
</evidence>
<dbReference type="Proteomes" id="UP000233551">
    <property type="component" value="Unassembled WGS sequence"/>
</dbReference>
<proteinExistence type="predicted"/>
<dbReference type="AlphaFoldDB" id="A0A2I0KVA7"/>
<evidence type="ECO:0000313" key="3">
    <source>
        <dbReference type="Proteomes" id="UP000233551"/>
    </source>
</evidence>
<feature type="region of interest" description="Disordered" evidence="1">
    <location>
        <begin position="60"/>
        <end position="79"/>
    </location>
</feature>
<evidence type="ECO:0000256" key="1">
    <source>
        <dbReference type="SAM" id="MobiDB-lite"/>
    </source>
</evidence>